<feature type="compositionally biased region" description="Polar residues" evidence="4">
    <location>
        <begin position="293"/>
        <end position="320"/>
    </location>
</feature>
<reference evidence="7" key="1">
    <citation type="submission" date="2025-08" db="UniProtKB">
        <authorList>
            <consortium name="RefSeq"/>
        </authorList>
    </citation>
    <scope>IDENTIFICATION</scope>
    <source>
        <tissue evidence="7">Liver</tissue>
    </source>
</reference>
<feature type="compositionally biased region" description="Basic and acidic residues" evidence="4">
    <location>
        <begin position="149"/>
        <end position="160"/>
    </location>
</feature>
<accession>A0A9F5J8W8</accession>
<feature type="compositionally biased region" description="Basic and acidic residues" evidence="4">
    <location>
        <begin position="364"/>
        <end position="373"/>
    </location>
</feature>
<feature type="compositionally biased region" description="Basic and acidic residues" evidence="4">
    <location>
        <begin position="466"/>
        <end position="501"/>
    </location>
</feature>
<dbReference type="GeneID" id="103058644"/>
<feature type="domain" description="SH3" evidence="5">
    <location>
        <begin position="512"/>
        <end position="572"/>
    </location>
</feature>
<dbReference type="PROSITE" id="PS50002">
    <property type="entry name" value="SH3"/>
    <property type="match status" value="1"/>
</dbReference>
<dbReference type="GO" id="GO:0005886">
    <property type="term" value="C:plasma membrane"/>
    <property type="evidence" value="ECO:0007669"/>
    <property type="project" value="InterPro"/>
</dbReference>
<evidence type="ECO:0000313" key="7">
    <source>
        <dbReference type="RefSeq" id="XP_025029669.1"/>
    </source>
</evidence>
<evidence type="ECO:0000256" key="1">
    <source>
        <dbReference type="ARBA" id="ARBA00022443"/>
    </source>
</evidence>
<evidence type="ECO:0000313" key="6">
    <source>
        <dbReference type="Proteomes" id="UP000695026"/>
    </source>
</evidence>
<feature type="compositionally biased region" description="Basic and acidic residues" evidence="4">
    <location>
        <begin position="123"/>
        <end position="141"/>
    </location>
</feature>
<feature type="region of interest" description="Disordered" evidence="4">
    <location>
        <begin position="576"/>
        <end position="671"/>
    </location>
</feature>
<evidence type="ECO:0000256" key="2">
    <source>
        <dbReference type="ARBA" id="ARBA00022553"/>
    </source>
</evidence>
<name>A0A9F5J8W8_PYTBI</name>
<feature type="compositionally biased region" description="Acidic residues" evidence="4">
    <location>
        <begin position="650"/>
        <end position="659"/>
    </location>
</feature>
<feature type="compositionally biased region" description="Low complexity" evidence="4">
    <location>
        <begin position="602"/>
        <end position="615"/>
    </location>
</feature>
<evidence type="ECO:0000256" key="3">
    <source>
        <dbReference type="PROSITE-ProRule" id="PRU00192"/>
    </source>
</evidence>
<dbReference type="InterPro" id="IPR029294">
    <property type="entry name" value="hSH3"/>
</dbReference>
<dbReference type="RefSeq" id="XP_025029669.1">
    <property type="nucleotide sequence ID" value="XM_025173901.1"/>
</dbReference>
<organism evidence="6 7">
    <name type="scientific">Python bivittatus</name>
    <name type="common">Burmese python</name>
    <name type="synonym">Python molurus bivittatus</name>
    <dbReference type="NCBI Taxonomy" id="176946"/>
    <lineage>
        <taxon>Eukaryota</taxon>
        <taxon>Metazoa</taxon>
        <taxon>Chordata</taxon>
        <taxon>Craniata</taxon>
        <taxon>Vertebrata</taxon>
        <taxon>Euteleostomi</taxon>
        <taxon>Lepidosauria</taxon>
        <taxon>Squamata</taxon>
        <taxon>Bifurcata</taxon>
        <taxon>Unidentata</taxon>
        <taxon>Episquamata</taxon>
        <taxon>Toxicofera</taxon>
        <taxon>Serpentes</taxon>
        <taxon>Henophidia</taxon>
        <taxon>Pythonidae</taxon>
        <taxon>Python</taxon>
    </lineage>
</organism>
<dbReference type="Proteomes" id="UP000695026">
    <property type="component" value="Unplaced"/>
</dbReference>
<dbReference type="Pfam" id="PF07653">
    <property type="entry name" value="SH3_2"/>
    <property type="match status" value="1"/>
</dbReference>
<dbReference type="PANTHER" id="PTHR16830:SF13">
    <property type="entry name" value="FYN-BINDING PROTEIN 1"/>
    <property type="match status" value="1"/>
</dbReference>
<dbReference type="GO" id="GO:0072659">
    <property type="term" value="P:protein localization to plasma membrane"/>
    <property type="evidence" value="ECO:0007669"/>
    <property type="project" value="TreeGrafter"/>
</dbReference>
<dbReference type="GO" id="GO:0007229">
    <property type="term" value="P:integrin-mediated signaling pathway"/>
    <property type="evidence" value="ECO:0007669"/>
    <property type="project" value="InterPro"/>
</dbReference>
<feature type="compositionally biased region" description="Acidic residues" evidence="4">
    <location>
        <begin position="592"/>
        <end position="601"/>
    </location>
</feature>
<dbReference type="AlphaFoldDB" id="A0A9F5J8W8"/>
<dbReference type="FunFam" id="2.30.30.40:FF:000133">
    <property type="entry name" value="FYN-binding protein-like isoform X2"/>
    <property type="match status" value="1"/>
</dbReference>
<dbReference type="CTD" id="2533"/>
<feature type="region of interest" description="Disordered" evidence="4">
    <location>
        <begin position="48"/>
        <end position="501"/>
    </location>
</feature>
<proteinExistence type="predicted"/>
<dbReference type="InterPro" id="IPR001452">
    <property type="entry name" value="SH3_domain"/>
</dbReference>
<dbReference type="SUPFAM" id="SSF50044">
    <property type="entry name" value="SH3-domain"/>
    <property type="match status" value="2"/>
</dbReference>
<dbReference type="Gene3D" id="2.30.30.40">
    <property type="entry name" value="SH3 Domains"/>
    <property type="match status" value="2"/>
</dbReference>
<feature type="compositionally biased region" description="Acidic residues" evidence="4">
    <location>
        <begin position="623"/>
        <end position="632"/>
    </location>
</feature>
<keyword evidence="1 3" id="KW-0728">SH3 domain</keyword>
<keyword evidence="2" id="KW-0597">Phosphoprotein</keyword>
<protein>
    <submittedName>
        <fullName evidence="7">FYN-binding protein 1 isoform X2</fullName>
    </submittedName>
</protein>
<evidence type="ECO:0000259" key="5">
    <source>
        <dbReference type="PROSITE" id="PS50002"/>
    </source>
</evidence>
<sequence length="765" mass="84045">MDGKANVKSIMAKFNNNSAEDVHCHQVRAGGQPLLVKKAAFEKFSQLENAGQPAKPSSCYKPASLKSPLTTKPLHDASGKDLNAPPLHSGPVASKVKMLAQAASREANEKTSCPKPLGPKTSEGLREETKPVFPKAPEKRLPGSPAQKNELKPLDQRVFKPEPPGSEAKPVFSKVAGVKEKFTSAAQENNPKPSFPKPPISQKPSQSFIQGEETSSKSACFNQGSPGSMGLKSKAGSIRPLKDPQDKSRNETNLISPFPPLKPVSNQNNLPQILPKPVGQQNEEAKPKPIKNIFQQNKQEDSGSTFGTTATKLANSSRTVTIGPWANNIGKEEKDKNLPRRKTLPSPITLGPAPQKPNRPPTVDLEKFRKNGERSIPSHSVNLPPPLPPSISATQSADLLLPPPPPGFHPSTQTPVLPPRVNLPSRSDFRGQENEESYDDVGFGSEGTGNGDDNQNSDGEMYEDINDMRPQEADKKKEKEEKKKSDQKKEQKDKDKKEQELRKKFKLVGRIEVIHQARATTDFKGGKYDLSFKQGDQIEILRVTDNPEGKWLGRLKGSYGYIKTTMVAIDYDSLKRKPRPPINVQPKHPDSDQEVYDDVGDQDSISSGSQSAMGGFPPPPPDDIYDGVEDDEALTKGIPSARQTGKDSGDSDVYDDVESTDFPPPPKEISLGINIKSLNFGRGKSDGRDSQKLKKIDKEEKDFRKKFKYEGDIRVLYTTTISRAPSPKKRGSKDLQVKPGDTVEVIKNVDDTKVLCRNEEGKCKY</sequence>
<dbReference type="GO" id="GO:0050852">
    <property type="term" value="P:T cell receptor signaling pathway"/>
    <property type="evidence" value="ECO:0007669"/>
    <property type="project" value="TreeGrafter"/>
</dbReference>
<gene>
    <name evidence="7" type="primary">FYB1</name>
</gene>
<dbReference type="SMART" id="SM00326">
    <property type="entry name" value="SH3"/>
    <property type="match status" value="1"/>
</dbReference>
<feature type="compositionally biased region" description="Polar residues" evidence="4">
    <location>
        <begin position="212"/>
        <end position="226"/>
    </location>
</feature>
<evidence type="ECO:0000256" key="4">
    <source>
        <dbReference type="SAM" id="MobiDB-lite"/>
    </source>
</evidence>
<dbReference type="InterPro" id="IPR043443">
    <property type="entry name" value="FYB1/2-like"/>
</dbReference>
<dbReference type="InterPro" id="IPR036028">
    <property type="entry name" value="SH3-like_dom_sf"/>
</dbReference>
<dbReference type="Pfam" id="PF14603">
    <property type="entry name" value="hSH3"/>
    <property type="match status" value="1"/>
</dbReference>
<dbReference type="PANTHER" id="PTHR16830">
    <property type="entry name" value="SH2 CONTAINING ADAPTOR PRAM-1 RELATED"/>
    <property type="match status" value="1"/>
</dbReference>
<feature type="compositionally biased region" description="Basic and acidic residues" evidence="4">
    <location>
        <begin position="240"/>
        <end position="250"/>
    </location>
</feature>
<keyword evidence="6" id="KW-1185">Reference proteome</keyword>